<dbReference type="InterPro" id="IPR000182">
    <property type="entry name" value="GNAT_dom"/>
</dbReference>
<evidence type="ECO:0000259" key="1">
    <source>
        <dbReference type="PROSITE" id="PS51186"/>
    </source>
</evidence>
<organism evidence="2 3">
    <name type="scientific">Mammaliicoccus sciuri</name>
    <name type="common">Staphylococcus sciuri</name>
    <dbReference type="NCBI Taxonomy" id="1296"/>
    <lineage>
        <taxon>Bacteria</taxon>
        <taxon>Bacillati</taxon>
        <taxon>Bacillota</taxon>
        <taxon>Bacilli</taxon>
        <taxon>Bacillales</taxon>
        <taxon>Staphylococcaceae</taxon>
        <taxon>Mammaliicoccus</taxon>
    </lineage>
</organism>
<accession>A0AAI8DK48</accession>
<sequence>MTQLLIGTIIESEYELAKEVVKEAFKNERYSDGTEHELIVKIRKSMNYNAELEVVAKTESGKILGHAMMSEVTVSSDEETHTVLALAPVSVLPEYQNKGIGKALIEALEYRAYENGYVGVVVLGHAAYYHKLGYHAASEFNIYPPFEVPDENFMFKYLWDHPTKEIKGTVHYPEAFDN</sequence>
<dbReference type="InterPro" id="IPR016181">
    <property type="entry name" value="Acyl_CoA_acyltransferase"/>
</dbReference>
<dbReference type="PROSITE" id="PS51186">
    <property type="entry name" value="GNAT"/>
    <property type="match status" value="1"/>
</dbReference>
<dbReference type="AlphaFoldDB" id="A0AAI8DK48"/>
<name>A0AAI8DK48_MAMSC</name>
<dbReference type="RefSeq" id="WP_088592580.1">
    <property type="nucleotide sequence ID" value="NZ_CP022046.2"/>
</dbReference>
<protein>
    <submittedName>
        <fullName evidence="2">N-acetyltransferase</fullName>
    </submittedName>
</protein>
<proteinExistence type="predicted"/>
<reference evidence="3" key="1">
    <citation type="submission" date="2017-06" db="EMBL/GenBank/DDBJ databases">
        <title>FDA dAtabase for Regulatory Grade micrObial Sequences (FDA-ARGOS): Supporting development and validation of Infectious Disease Dx tests.</title>
        <authorList>
            <person name="Goldberg B."/>
            <person name="Campos J."/>
            <person name="Tallon L."/>
            <person name="Sadzewicz L."/>
            <person name="Sengamalay N."/>
            <person name="Ott S."/>
            <person name="Godinez A."/>
            <person name="Nagaraj S."/>
            <person name="Vavikolanu K."/>
            <person name="Nadendla S."/>
            <person name="George J."/>
            <person name="Geyer C."/>
            <person name="Sichtig H."/>
        </authorList>
    </citation>
    <scope>NUCLEOTIDE SEQUENCE [LARGE SCALE GENOMIC DNA]</scope>
    <source>
        <strain evidence="3">FDAARGOS_285</strain>
    </source>
</reference>
<dbReference type="Gene3D" id="3.40.630.30">
    <property type="match status" value="1"/>
</dbReference>
<feature type="domain" description="N-acetyltransferase" evidence="1">
    <location>
        <begin position="4"/>
        <end position="159"/>
    </location>
</feature>
<evidence type="ECO:0000313" key="2">
    <source>
        <dbReference type="EMBL" id="ASE35286.1"/>
    </source>
</evidence>
<evidence type="ECO:0000313" key="3">
    <source>
        <dbReference type="Proteomes" id="UP000197058"/>
    </source>
</evidence>
<dbReference type="Pfam" id="PF00583">
    <property type="entry name" value="Acetyltransf_1"/>
    <property type="match status" value="1"/>
</dbReference>
<dbReference type="KEGG" id="sscu:CEP64_12025"/>
<dbReference type="GO" id="GO:0016747">
    <property type="term" value="F:acyltransferase activity, transferring groups other than amino-acyl groups"/>
    <property type="evidence" value="ECO:0007669"/>
    <property type="project" value="InterPro"/>
</dbReference>
<dbReference type="Proteomes" id="UP000197058">
    <property type="component" value="Chromosome"/>
</dbReference>
<dbReference type="EMBL" id="CP022046">
    <property type="protein sequence ID" value="ASE35286.1"/>
    <property type="molecule type" value="Genomic_DNA"/>
</dbReference>
<dbReference type="CDD" id="cd04301">
    <property type="entry name" value="NAT_SF"/>
    <property type="match status" value="1"/>
</dbReference>
<dbReference type="SUPFAM" id="SSF55729">
    <property type="entry name" value="Acyl-CoA N-acyltransferases (Nat)"/>
    <property type="match status" value="1"/>
</dbReference>
<gene>
    <name evidence="2" type="ORF">CEP64_12025</name>
</gene>